<dbReference type="Pfam" id="PF07963">
    <property type="entry name" value="N_methyl"/>
    <property type="match status" value="1"/>
</dbReference>
<proteinExistence type="predicted"/>
<protein>
    <submittedName>
        <fullName evidence="2">Type II secretion system protein</fullName>
    </submittedName>
</protein>
<comment type="caution">
    <text evidence="2">The sequence shown here is derived from an EMBL/GenBank/DDBJ whole genome shotgun (WGS) entry which is preliminary data.</text>
</comment>
<feature type="transmembrane region" description="Helical" evidence="1">
    <location>
        <begin position="20"/>
        <end position="38"/>
    </location>
</feature>
<dbReference type="AlphaFoldDB" id="A0A7Y4DZZ7"/>
<evidence type="ECO:0000256" key="1">
    <source>
        <dbReference type="SAM" id="Phobius"/>
    </source>
</evidence>
<evidence type="ECO:0000313" key="3">
    <source>
        <dbReference type="Proteomes" id="UP000572072"/>
    </source>
</evidence>
<evidence type="ECO:0000313" key="2">
    <source>
        <dbReference type="EMBL" id="NOH46618.1"/>
    </source>
</evidence>
<organism evidence="2 3">
    <name type="scientific">Vibrio rotiferianus</name>
    <dbReference type="NCBI Taxonomy" id="190895"/>
    <lineage>
        <taxon>Bacteria</taxon>
        <taxon>Pseudomonadati</taxon>
        <taxon>Pseudomonadota</taxon>
        <taxon>Gammaproteobacteria</taxon>
        <taxon>Vibrionales</taxon>
        <taxon>Vibrionaceae</taxon>
        <taxon>Vibrio</taxon>
    </lineage>
</organism>
<keyword evidence="1" id="KW-0812">Transmembrane</keyword>
<sequence>MVLALKRSRADRGFTMIEMIVVMALMAAASTIVVPQLWGQYTSLTQQKVIEQFWSQIHKQALASREHGENFVFQSSDAKWQQLAQDNELELEESSVVIVRADGFTQGGVINLKVLKGDDRWGINISTPDGDVKIARQ</sequence>
<dbReference type="NCBIfam" id="TIGR02532">
    <property type="entry name" value="IV_pilin_GFxxxE"/>
    <property type="match status" value="1"/>
</dbReference>
<reference evidence="2 3" key="1">
    <citation type="submission" date="2019-08" db="EMBL/GenBank/DDBJ databases">
        <title>Draft genome sequencing and comparative genomics of hatchery-associated Vibrios.</title>
        <authorList>
            <person name="Kehlet-Delgado H."/>
            <person name="Mueller R.S."/>
        </authorList>
    </citation>
    <scope>NUCLEOTIDE SEQUENCE [LARGE SCALE GENOMIC DNA]</scope>
    <source>
        <strain evidence="2 3">00-78-3</strain>
    </source>
</reference>
<dbReference type="EMBL" id="VTYN01000001">
    <property type="protein sequence ID" value="NOH46618.1"/>
    <property type="molecule type" value="Genomic_DNA"/>
</dbReference>
<name>A0A7Y4DZZ7_9VIBR</name>
<dbReference type="InterPro" id="IPR012902">
    <property type="entry name" value="N_methyl_site"/>
</dbReference>
<keyword evidence="1" id="KW-0472">Membrane</keyword>
<dbReference type="RefSeq" id="WP_171356790.1">
    <property type="nucleotide sequence ID" value="NZ_VTYN01000001.1"/>
</dbReference>
<keyword evidence="1" id="KW-1133">Transmembrane helix</keyword>
<dbReference type="InterPro" id="IPR045584">
    <property type="entry name" value="Pilin-like"/>
</dbReference>
<gene>
    <name evidence="2" type="ORF">F0262_00880</name>
</gene>
<dbReference type="SUPFAM" id="SSF54523">
    <property type="entry name" value="Pili subunits"/>
    <property type="match status" value="1"/>
</dbReference>
<accession>A0A7Y4DZZ7</accession>
<dbReference type="Proteomes" id="UP000572072">
    <property type="component" value="Unassembled WGS sequence"/>
</dbReference>